<evidence type="ECO:0000256" key="1">
    <source>
        <dbReference type="ARBA" id="ARBA00009431"/>
    </source>
</evidence>
<organism evidence="8 9">
    <name type="scientific">Salvia divinorum</name>
    <name type="common">Maria pastora</name>
    <name type="synonym">Diviner's sage</name>
    <dbReference type="NCBI Taxonomy" id="28513"/>
    <lineage>
        <taxon>Eukaryota</taxon>
        <taxon>Viridiplantae</taxon>
        <taxon>Streptophyta</taxon>
        <taxon>Embryophyta</taxon>
        <taxon>Tracheophyta</taxon>
        <taxon>Spermatophyta</taxon>
        <taxon>Magnoliopsida</taxon>
        <taxon>eudicotyledons</taxon>
        <taxon>Gunneridae</taxon>
        <taxon>Pentapetalae</taxon>
        <taxon>asterids</taxon>
        <taxon>lamiids</taxon>
        <taxon>Lamiales</taxon>
        <taxon>Lamiaceae</taxon>
        <taxon>Nepetoideae</taxon>
        <taxon>Mentheae</taxon>
        <taxon>Salviinae</taxon>
        <taxon>Salvia</taxon>
        <taxon>Salvia subgen. Calosphace</taxon>
    </lineage>
</organism>
<evidence type="ECO:0000256" key="3">
    <source>
        <dbReference type="ARBA" id="ARBA00022670"/>
    </source>
</evidence>
<keyword evidence="3" id="KW-0645">Protease</keyword>
<sequence>MLCNIMCDMKATVIPTIKGLMGSGIRVWLYSGDTDGVVSVTATKYSLVKMGARVKSPWRAWFSQGEVGGYAVEYENVTFVTVRGGGHFVPSYQPQHALTLFSSFLEGKLPPNHA</sequence>
<dbReference type="GO" id="GO:0006508">
    <property type="term" value="P:proteolysis"/>
    <property type="evidence" value="ECO:0007669"/>
    <property type="project" value="UniProtKB-KW"/>
</dbReference>
<evidence type="ECO:0000256" key="5">
    <source>
        <dbReference type="ARBA" id="ARBA00022801"/>
    </source>
</evidence>
<evidence type="ECO:0000256" key="7">
    <source>
        <dbReference type="ARBA" id="ARBA00023180"/>
    </source>
</evidence>
<reference evidence="8 9" key="1">
    <citation type="submission" date="2024-06" db="EMBL/GenBank/DDBJ databases">
        <title>A chromosome level genome sequence of Diviner's sage (Salvia divinorum).</title>
        <authorList>
            <person name="Ford S.A."/>
            <person name="Ro D.-K."/>
            <person name="Ness R.W."/>
            <person name="Phillips M.A."/>
        </authorList>
    </citation>
    <scope>NUCLEOTIDE SEQUENCE [LARGE SCALE GENOMIC DNA]</scope>
    <source>
        <strain evidence="8">SAF-2024a</strain>
        <tissue evidence="8">Leaf</tissue>
    </source>
</reference>
<dbReference type="EMBL" id="JBEAFC010000003">
    <property type="protein sequence ID" value="KAL1561037.1"/>
    <property type="molecule type" value="Genomic_DNA"/>
</dbReference>
<dbReference type="Pfam" id="PF00450">
    <property type="entry name" value="Peptidase_S10"/>
    <property type="match status" value="1"/>
</dbReference>
<dbReference type="GO" id="GO:0004180">
    <property type="term" value="F:carboxypeptidase activity"/>
    <property type="evidence" value="ECO:0007669"/>
    <property type="project" value="UniProtKB-KW"/>
</dbReference>
<comment type="caution">
    <text evidence="8">The sequence shown here is derived from an EMBL/GenBank/DDBJ whole genome shotgun (WGS) entry which is preliminary data.</text>
</comment>
<dbReference type="InterPro" id="IPR033124">
    <property type="entry name" value="Ser_caboxypep_his_AS"/>
</dbReference>
<dbReference type="FunFam" id="3.40.50.11320:FF:000001">
    <property type="entry name" value="Carboxypeptidase"/>
    <property type="match status" value="1"/>
</dbReference>
<keyword evidence="6" id="KW-1015">Disulfide bond</keyword>
<comment type="similarity">
    <text evidence="1">Belongs to the peptidase S10 family.</text>
</comment>
<proteinExistence type="inferred from homology"/>
<dbReference type="AlphaFoldDB" id="A0ABD1HX35"/>
<keyword evidence="5" id="KW-0378">Hydrolase</keyword>
<evidence type="ECO:0000313" key="8">
    <source>
        <dbReference type="EMBL" id="KAL1561037.1"/>
    </source>
</evidence>
<dbReference type="Gene3D" id="3.40.50.11320">
    <property type="match status" value="1"/>
</dbReference>
<evidence type="ECO:0000313" key="9">
    <source>
        <dbReference type="Proteomes" id="UP001567538"/>
    </source>
</evidence>
<keyword evidence="9" id="KW-1185">Reference proteome</keyword>
<dbReference type="SUPFAM" id="SSF53474">
    <property type="entry name" value="alpha/beta-Hydrolases"/>
    <property type="match status" value="1"/>
</dbReference>
<evidence type="ECO:0000256" key="4">
    <source>
        <dbReference type="ARBA" id="ARBA00022729"/>
    </source>
</evidence>
<accession>A0ABD1HX35</accession>
<gene>
    <name evidence="8" type="ORF">AAHA92_03787</name>
</gene>
<dbReference type="InterPro" id="IPR001563">
    <property type="entry name" value="Peptidase_S10"/>
</dbReference>
<protein>
    <submittedName>
        <fullName evidence="8">Serine carboxypeptidases (Lysosomal cathepsin A)</fullName>
    </submittedName>
</protein>
<keyword evidence="7" id="KW-0325">Glycoprotein</keyword>
<dbReference type="Proteomes" id="UP001567538">
    <property type="component" value="Unassembled WGS sequence"/>
</dbReference>
<name>A0ABD1HX35_SALDI</name>
<keyword evidence="4" id="KW-0732">Signal</keyword>
<evidence type="ECO:0000256" key="6">
    <source>
        <dbReference type="ARBA" id="ARBA00023157"/>
    </source>
</evidence>
<keyword evidence="2 8" id="KW-0121">Carboxypeptidase</keyword>
<evidence type="ECO:0000256" key="2">
    <source>
        <dbReference type="ARBA" id="ARBA00022645"/>
    </source>
</evidence>
<dbReference type="PROSITE" id="PS00560">
    <property type="entry name" value="CARBOXYPEPT_SER_HIS"/>
    <property type="match status" value="1"/>
</dbReference>
<dbReference type="InterPro" id="IPR029058">
    <property type="entry name" value="AB_hydrolase_fold"/>
</dbReference>